<dbReference type="Proteomes" id="UP000004259">
    <property type="component" value="Unassembled WGS sequence"/>
</dbReference>
<dbReference type="InterPro" id="IPR029077">
    <property type="entry name" value="Imm45"/>
</dbReference>
<proteinExistence type="predicted"/>
<protein>
    <recommendedName>
        <fullName evidence="1">Immunity protein 45 domain-containing protein</fullName>
    </recommendedName>
</protein>
<dbReference type="AlphaFoldDB" id="E9SB61"/>
<dbReference type="eggNOG" id="ENOG5032V3C">
    <property type="taxonomic scope" value="Bacteria"/>
</dbReference>
<dbReference type="OrthoDB" id="1149257at2"/>
<sequence length="103" mass="11355">MTRLTDHSGGYLCAGAKLRFVGEYPFDAEPVDFMICDYPAAGAGRCNFALYCVSGYHAGSLEYVFPQEAQAEEARAISTKWLAENWQKKVYNGCSAENVTVLL</sequence>
<name>E9SB61_RUMAL</name>
<evidence type="ECO:0000313" key="2">
    <source>
        <dbReference type="EMBL" id="EGC03410.1"/>
    </source>
</evidence>
<dbReference type="Pfam" id="PF15572">
    <property type="entry name" value="Imm45"/>
    <property type="match status" value="1"/>
</dbReference>
<evidence type="ECO:0000313" key="3">
    <source>
        <dbReference type="Proteomes" id="UP000004259"/>
    </source>
</evidence>
<comment type="caution">
    <text evidence="2">The sequence shown here is derived from an EMBL/GenBank/DDBJ whole genome shotgun (WGS) entry which is preliminary data.</text>
</comment>
<accession>E9SB61</accession>
<feature type="domain" description="Immunity protein 45" evidence="1">
    <location>
        <begin position="11"/>
        <end position="101"/>
    </location>
</feature>
<evidence type="ECO:0000259" key="1">
    <source>
        <dbReference type="Pfam" id="PF15572"/>
    </source>
</evidence>
<organism evidence="2 3">
    <name type="scientific">Ruminococcus albus 8</name>
    <dbReference type="NCBI Taxonomy" id="246199"/>
    <lineage>
        <taxon>Bacteria</taxon>
        <taxon>Bacillati</taxon>
        <taxon>Bacillota</taxon>
        <taxon>Clostridia</taxon>
        <taxon>Eubacteriales</taxon>
        <taxon>Oscillospiraceae</taxon>
        <taxon>Ruminococcus</taxon>
    </lineage>
</organism>
<dbReference type="EMBL" id="ADKM02000066">
    <property type="protein sequence ID" value="EGC03410.1"/>
    <property type="molecule type" value="Genomic_DNA"/>
</dbReference>
<gene>
    <name evidence="2" type="ORF">CUS_6533</name>
</gene>
<dbReference type="RefSeq" id="WP_002848740.1">
    <property type="nucleotide sequence ID" value="NZ_ADKM02000066.1"/>
</dbReference>
<reference evidence="2 3" key="1">
    <citation type="submission" date="2011-02" db="EMBL/GenBank/DDBJ databases">
        <authorList>
            <person name="Nelson K.E."/>
            <person name="Sutton G."/>
            <person name="Torralba M."/>
            <person name="Durkin S."/>
            <person name="Harkins D."/>
            <person name="Montgomery R."/>
            <person name="Ziemer C."/>
            <person name="Klaassens E."/>
            <person name="Ocuiv P."/>
            <person name="Morrison M."/>
        </authorList>
    </citation>
    <scope>NUCLEOTIDE SEQUENCE [LARGE SCALE GENOMIC DNA]</scope>
    <source>
        <strain evidence="2 3">8</strain>
    </source>
</reference>
<dbReference type="STRING" id="246199.CUS_6533"/>
<keyword evidence="3" id="KW-1185">Reference proteome</keyword>